<dbReference type="Pfam" id="PF00528">
    <property type="entry name" value="BPD_transp_1"/>
    <property type="match status" value="1"/>
</dbReference>
<evidence type="ECO:0000256" key="5">
    <source>
        <dbReference type="ARBA" id="ARBA00022989"/>
    </source>
</evidence>
<keyword evidence="3" id="KW-1003">Cell membrane</keyword>
<evidence type="ECO:0000256" key="2">
    <source>
        <dbReference type="ARBA" id="ARBA00022448"/>
    </source>
</evidence>
<keyword evidence="6 7" id="KW-0472">Membrane</keyword>
<keyword evidence="2 7" id="KW-0813">Transport</keyword>
<evidence type="ECO:0000313" key="9">
    <source>
        <dbReference type="EMBL" id="CRF32987.1"/>
    </source>
</evidence>
<feature type="transmembrane region" description="Helical" evidence="7">
    <location>
        <begin position="112"/>
        <end position="131"/>
    </location>
</feature>
<dbReference type="PROSITE" id="PS50928">
    <property type="entry name" value="ABC_TM1"/>
    <property type="match status" value="1"/>
</dbReference>
<proteinExistence type="inferred from homology"/>
<dbReference type="Gene3D" id="1.10.3720.10">
    <property type="entry name" value="MetI-like"/>
    <property type="match status" value="1"/>
</dbReference>
<dbReference type="SUPFAM" id="SSF161098">
    <property type="entry name" value="MetI-like"/>
    <property type="match status" value="1"/>
</dbReference>
<dbReference type="GO" id="GO:0042918">
    <property type="term" value="P:alkanesulfonate transmembrane transport"/>
    <property type="evidence" value="ECO:0007669"/>
    <property type="project" value="UniProtKB-ARBA"/>
</dbReference>
<keyword evidence="10" id="KW-1185">Reference proteome</keyword>
<feature type="domain" description="ABC transmembrane type-1" evidence="8">
    <location>
        <begin position="71"/>
        <end position="251"/>
    </location>
</feature>
<evidence type="ECO:0000313" key="10">
    <source>
        <dbReference type="Proteomes" id="UP000043763"/>
    </source>
</evidence>
<keyword evidence="5 7" id="KW-1133">Transmembrane helix</keyword>
<dbReference type="CDD" id="cd06261">
    <property type="entry name" value="TM_PBP2"/>
    <property type="match status" value="1"/>
</dbReference>
<feature type="transmembrane region" description="Helical" evidence="7">
    <location>
        <begin position="234"/>
        <end position="254"/>
    </location>
</feature>
<evidence type="ECO:0000256" key="7">
    <source>
        <dbReference type="RuleBase" id="RU363032"/>
    </source>
</evidence>
<dbReference type="AlphaFoldDB" id="A0A0G4K690"/>
<dbReference type="InterPro" id="IPR000515">
    <property type="entry name" value="MetI-like"/>
</dbReference>
<keyword evidence="4 7" id="KW-0812">Transmembrane</keyword>
<feature type="transmembrane region" description="Helical" evidence="7">
    <location>
        <begin position="20"/>
        <end position="40"/>
    </location>
</feature>
<organism evidence="9 10">
    <name type="scientific">Brachyspira suanatina</name>
    <dbReference type="NCBI Taxonomy" id="381802"/>
    <lineage>
        <taxon>Bacteria</taxon>
        <taxon>Pseudomonadati</taxon>
        <taxon>Spirochaetota</taxon>
        <taxon>Spirochaetia</taxon>
        <taxon>Brachyspirales</taxon>
        <taxon>Brachyspiraceae</taxon>
        <taxon>Brachyspira</taxon>
    </lineage>
</organism>
<dbReference type="FunFam" id="1.10.3720.10:FF:000003">
    <property type="entry name" value="Aliphatic sulfonate ABC transporter permease"/>
    <property type="match status" value="1"/>
</dbReference>
<comment type="similarity">
    <text evidence="7">Belongs to the binding-protein-dependent transport system permease family.</text>
</comment>
<comment type="subcellular location">
    <subcellularLocation>
        <location evidence="1 7">Cell membrane</location>
        <topology evidence="1 7">Multi-pass membrane protein</topology>
    </subcellularLocation>
</comment>
<feature type="transmembrane region" description="Helical" evidence="7">
    <location>
        <begin position="67"/>
        <end position="92"/>
    </location>
</feature>
<dbReference type="PANTHER" id="PTHR30151:SF0">
    <property type="entry name" value="ABC TRANSPORTER PERMEASE PROTEIN MJ0413-RELATED"/>
    <property type="match status" value="1"/>
</dbReference>
<dbReference type="RefSeq" id="WP_048594307.1">
    <property type="nucleotide sequence ID" value="NZ_CVLB01000001.1"/>
</dbReference>
<feature type="transmembrane region" description="Helical" evidence="7">
    <location>
        <begin position="200"/>
        <end position="222"/>
    </location>
</feature>
<dbReference type="PANTHER" id="PTHR30151">
    <property type="entry name" value="ALKANE SULFONATE ABC TRANSPORTER-RELATED, MEMBRANE SUBUNIT"/>
    <property type="match status" value="1"/>
</dbReference>
<evidence type="ECO:0000256" key="4">
    <source>
        <dbReference type="ARBA" id="ARBA00022692"/>
    </source>
</evidence>
<evidence type="ECO:0000256" key="3">
    <source>
        <dbReference type="ARBA" id="ARBA00022475"/>
    </source>
</evidence>
<evidence type="ECO:0000256" key="6">
    <source>
        <dbReference type="ARBA" id="ARBA00023136"/>
    </source>
</evidence>
<sequence>MKNKEKKRLKLSDFEKPIWAVISIIGFLIVWQLLTTYTPIKITTPKPLEVFKFLVWSLTHNIGQQTILGHIVISIFRVLTGFAIGAVTGVILGISMGVNKYARAIIRPFFEVFRQIPPIAWIPMAILWFGIGEVPKVFIIFIGTFVNVTLNAYAGSSQVNPTLIGAAKMLGSNDRDIFLHVILPASVPQIFNGMQVGFSVSWMGVLAAEMVSSFAGVGWVIIRGSDTANIPQVLAGMIAIGIVGLLLSSLMRYIEKRLTIWNSTGI</sequence>
<dbReference type="InterPro" id="IPR035906">
    <property type="entry name" value="MetI-like_sf"/>
</dbReference>
<evidence type="ECO:0000256" key="1">
    <source>
        <dbReference type="ARBA" id="ARBA00004651"/>
    </source>
</evidence>
<reference evidence="10" key="1">
    <citation type="submission" date="2015-04" db="EMBL/GenBank/DDBJ databases">
        <authorList>
            <person name="Mushtaq Mamoona"/>
        </authorList>
    </citation>
    <scope>NUCLEOTIDE SEQUENCE [LARGE SCALE GENOMIC DNA]</scope>
    <source>
        <strain evidence="10">AN4859/03</strain>
    </source>
</reference>
<accession>A0A0G4K690</accession>
<name>A0A0G4K690_9SPIR</name>
<dbReference type="OrthoDB" id="9804353at2"/>
<protein>
    <submittedName>
        <fullName evidence="9">Taurine ABC transporter permease</fullName>
    </submittedName>
</protein>
<evidence type="ECO:0000259" key="8">
    <source>
        <dbReference type="PROSITE" id="PS50928"/>
    </source>
</evidence>
<dbReference type="Proteomes" id="UP000043763">
    <property type="component" value="Unassembled WGS sequence"/>
</dbReference>
<feature type="transmembrane region" description="Helical" evidence="7">
    <location>
        <begin position="137"/>
        <end position="156"/>
    </location>
</feature>
<gene>
    <name evidence="9" type="ORF">BRSU_1150</name>
</gene>
<dbReference type="EMBL" id="CVLB01000001">
    <property type="protein sequence ID" value="CRF32987.1"/>
    <property type="molecule type" value="Genomic_DNA"/>
</dbReference>
<dbReference type="GO" id="GO:0005886">
    <property type="term" value="C:plasma membrane"/>
    <property type="evidence" value="ECO:0007669"/>
    <property type="project" value="UniProtKB-SubCell"/>
</dbReference>